<evidence type="ECO:0000256" key="1">
    <source>
        <dbReference type="SAM" id="MobiDB-lite"/>
    </source>
</evidence>
<accession>A0ABQ3T2Q4</accession>
<name>A0ABQ3T2Q4_9ACTN</name>
<proteinExistence type="predicted"/>
<evidence type="ECO:0000313" key="2">
    <source>
        <dbReference type="EMBL" id="GHI74462.1"/>
    </source>
</evidence>
<protein>
    <submittedName>
        <fullName evidence="2">Uncharacterized protein</fullName>
    </submittedName>
</protein>
<dbReference type="EMBL" id="BNED01000001">
    <property type="protein sequence ID" value="GHI74462.1"/>
    <property type="molecule type" value="Genomic_DNA"/>
</dbReference>
<feature type="region of interest" description="Disordered" evidence="1">
    <location>
        <begin position="70"/>
        <end position="95"/>
    </location>
</feature>
<feature type="compositionally biased region" description="Basic and acidic residues" evidence="1">
    <location>
        <begin position="77"/>
        <end position="95"/>
    </location>
</feature>
<reference evidence="3" key="1">
    <citation type="submission" date="2023-07" db="EMBL/GenBank/DDBJ databases">
        <title>Whole genome shotgun sequence of Streptomyces spororaveus NBRC 15456.</title>
        <authorList>
            <person name="Komaki H."/>
            <person name="Tamura T."/>
        </authorList>
    </citation>
    <scope>NUCLEOTIDE SEQUENCE [LARGE SCALE GENOMIC DNA]</scope>
    <source>
        <strain evidence="3">NBRC 15456</strain>
    </source>
</reference>
<organism evidence="2 3">
    <name type="scientific">Streptomyces spororaveus</name>
    <dbReference type="NCBI Taxonomy" id="284039"/>
    <lineage>
        <taxon>Bacteria</taxon>
        <taxon>Bacillati</taxon>
        <taxon>Actinomycetota</taxon>
        <taxon>Actinomycetes</taxon>
        <taxon>Kitasatosporales</taxon>
        <taxon>Streptomycetaceae</taxon>
        <taxon>Streptomyces</taxon>
    </lineage>
</organism>
<dbReference type="Proteomes" id="UP000608522">
    <property type="component" value="Unassembled WGS sequence"/>
</dbReference>
<keyword evidence="3" id="KW-1185">Reference proteome</keyword>
<sequence>MLRQVRTTAVAYALALHQDSPPARRRVSALVTRAPPQASLANRLEIAYASSLDSSPTGIAQVRNTASPPVLIEEGPEGEHTVRSWTRERGEVEGP</sequence>
<gene>
    <name evidence="2" type="ORF">Sspor_00230</name>
</gene>
<comment type="caution">
    <text evidence="2">The sequence shown here is derived from an EMBL/GenBank/DDBJ whole genome shotgun (WGS) entry which is preliminary data.</text>
</comment>
<evidence type="ECO:0000313" key="3">
    <source>
        <dbReference type="Proteomes" id="UP000608522"/>
    </source>
</evidence>